<reference evidence="1 2" key="1">
    <citation type="submission" date="2015-09" db="EMBL/GenBank/DDBJ databases">
        <title>Genome announcement of multiple Pseudomonas syringae strains.</title>
        <authorList>
            <person name="Thakur S."/>
            <person name="Wang P.W."/>
            <person name="Gong Y."/>
            <person name="Weir B.S."/>
            <person name="Guttman D.S."/>
        </authorList>
    </citation>
    <scope>NUCLEOTIDE SEQUENCE [LARGE SCALE GENOMIC DNA]</scope>
    <source>
        <strain evidence="1 2">ICMP19117</strain>
    </source>
</reference>
<protein>
    <submittedName>
        <fullName evidence="1">Uncharacterized protein</fullName>
    </submittedName>
</protein>
<dbReference type="Proteomes" id="UP000050411">
    <property type="component" value="Unassembled WGS sequence"/>
</dbReference>
<accession>A0A0P9MU93</accession>
<sequence>MPFQLDQHRGLLAPFTQDLGQRRQQQVVDLRAVRGRRDFQQLVGQVTAQPGRCMRRVTIAHRAFGFIARQRLVGALQGLQPVIALGRQRLAGRIRLQLLGPTFERRSFCGECYRLALRQGEVRLLQVFQQHPP</sequence>
<dbReference type="EMBL" id="LJQB01000005">
    <property type="protein sequence ID" value="KPW87852.1"/>
    <property type="molecule type" value="Genomic_DNA"/>
</dbReference>
<proteinExistence type="predicted"/>
<comment type="caution">
    <text evidence="1">The sequence shown here is derived from an EMBL/GenBank/DDBJ whole genome shotgun (WGS) entry which is preliminary data.</text>
</comment>
<gene>
    <name evidence="1" type="ORF">ALO92_200000</name>
</gene>
<name>A0A0P9MU93_9PSED</name>
<organism evidence="1 2">
    <name type="scientific">Pseudomonas congelans</name>
    <dbReference type="NCBI Taxonomy" id="200452"/>
    <lineage>
        <taxon>Bacteria</taxon>
        <taxon>Pseudomonadati</taxon>
        <taxon>Pseudomonadota</taxon>
        <taxon>Gammaproteobacteria</taxon>
        <taxon>Pseudomonadales</taxon>
        <taxon>Pseudomonadaceae</taxon>
        <taxon>Pseudomonas</taxon>
    </lineage>
</organism>
<evidence type="ECO:0000313" key="1">
    <source>
        <dbReference type="EMBL" id="KPW87852.1"/>
    </source>
</evidence>
<dbReference type="AlphaFoldDB" id="A0A0P9MU93"/>
<evidence type="ECO:0000313" key="2">
    <source>
        <dbReference type="Proteomes" id="UP000050411"/>
    </source>
</evidence>